<evidence type="ECO:0000256" key="17">
    <source>
        <dbReference type="ARBA" id="ARBA00023172"/>
    </source>
</evidence>
<dbReference type="GO" id="GO:0003677">
    <property type="term" value="F:DNA binding"/>
    <property type="evidence" value="ECO:0007669"/>
    <property type="project" value="UniProtKB-KW"/>
</dbReference>
<comment type="function">
    <text evidence="19">Integrase (IN) targets the VLP to the nucleus, where a subparticle preintegration complex (PIC) containing at least integrase and the newly synthesized dsDNA copy of the retrotransposon must transit the nuclear membrane. Once in the nucleus, integrase performs the integration of the dsDNA into the host genome.</text>
</comment>
<evidence type="ECO:0000256" key="18">
    <source>
        <dbReference type="ARBA" id="ARBA00025590"/>
    </source>
</evidence>
<evidence type="ECO:0000256" key="22">
    <source>
        <dbReference type="SAM" id="SignalP"/>
    </source>
</evidence>
<keyword evidence="7" id="KW-0540">Nuclease</keyword>
<dbReference type="InterPro" id="IPR039537">
    <property type="entry name" value="Retrotran_Ty1/copia-like"/>
</dbReference>
<keyword evidence="14" id="KW-0695">RNA-directed DNA polymerase</keyword>
<dbReference type="InterPro" id="IPR001584">
    <property type="entry name" value="Integrase_cat-core"/>
</dbReference>
<evidence type="ECO:0000259" key="23">
    <source>
        <dbReference type="PROSITE" id="PS50994"/>
    </source>
</evidence>
<evidence type="ECO:0000256" key="12">
    <source>
        <dbReference type="ARBA" id="ARBA00022884"/>
    </source>
</evidence>
<dbReference type="GO" id="GO:0015074">
    <property type="term" value="P:DNA integration"/>
    <property type="evidence" value="ECO:0007669"/>
    <property type="project" value="UniProtKB-KW"/>
</dbReference>
<proteinExistence type="predicted"/>
<evidence type="ECO:0000256" key="5">
    <source>
        <dbReference type="ARBA" id="ARBA00022679"/>
    </source>
</evidence>
<dbReference type="EMBL" id="CP034457">
    <property type="protein sequence ID" value="QBM87912.1"/>
    <property type="molecule type" value="Genomic_DNA"/>
</dbReference>
<dbReference type="PROSITE" id="PS50994">
    <property type="entry name" value="INTEGRASE"/>
    <property type="match status" value="1"/>
</dbReference>
<dbReference type="GO" id="GO:0005737">
    <property type="term" value="C:cytoplasm"/>
    <property type="evidence" value="ECO:0007669"/>
    <property type="project" value="UniProtKB-SubCell"/>
</dbReference>
<dbReference type="GO" id="GO:0004523">
    <property type="term" value="F:RNA-DNA hybrid ribonuclease activity"/>
    <property type="evidence" value="ECO:0007669"/>
    <property type="project" value="UniProtKB-EC"/>
</dbReference>
<evidence type="ECO:0000256" key="8">
    <source>
        <dbReference type="ARBA" id="ARBA00022723"/>
    </source>
</evidence>
<evidence type="ECO:0000256" key="2">
    <source>
        <dbReference type="ARBA" id="ARBA00004496"/>
    </source>
</evidence>
<evidence type="ECO:0000256" key="19">
    <source>
        <dbReference type="ARBA" id="ARBA00025615"/>
    </source>
</evidence>
<dbReference type="GO" id="GO:0003887">
    <property type="term" value="F:DNA-directed DNA polymerase activity"/>
    <property type="evidence" value="ECO:0007669"/>
    <property type="project" value="UniProtKB-KW"/>
</dbReference>
<keyword evidence="12" id="KW-0694">RNA-binding</keyword>
<comment type="catalytic activity">
    <reaction evidence="21">
        <text>DNA(n) + a 2'-deoxyribonucleoside 5'-triphosphate = DNA(n+1) + diphosphate</text>
        <dbReference type="Rhea" id="RHEA:22508"/>
        <dbReference type="Rhea" id="RHEA-COMP:17339"/>
        <dbReference type="Rhea" id="RHEA-COMP:17340"/>
        <dbReference type="ChEBI" id="CHEBI:33019"/>
        <dbReference type="ChEBI" id="CHEBI:61560"/>
        <dbReference type="ChEBI" id="CHEBI:173112"/>
        <dbReference type="EC" id="2.7.7.7"/>
    </reaction>
</comment>
<keyword evidence="6" id="KW-0548">Nucleotidyltransferase</keyword>
<keyword evidence="17" id="KW-0233">DNA recombination</keyword>
<dbReference type="InterPro" id="IPR036397">
    <property type="entry name" value="RNaseH_sf"/>
</dbReference>
<evidence type="ECO:0000256" key="11">
    <source>
        <dbReference type="ARBA" id="ARBA00022842"/>
    </source>
</evidence>
<evidence type="ECO:0000313" key="25">
    <source>
        <dbReference type="Proteomes" id="UP000292447"/>
    </source>
</evidence>
<keyword evidence="13" id="KW-0229">DNA integration</keyword>
<organism evidence="24 25">
    <name type="scientific">Metschnikowia aff. pulcherrima</name>
    <dbReference type="NCBI Taxonomy" id="2163413"/>
    <lineage>
        <taxon>Eukaryota</taxon>
        <taxon>Fungi</taxon>
        <taxon>Dikarya</taxon>
        <taxon>Ascomycota</taxon>
        <taxon>Saccharomycotina</taxon>
        <taxon>Pichiomycetes</taxon>
        <taxon>Metschnikowiaceae</taxon>
        <taxon>Metschnikowia</taxon>
    </lineage>
</organism>
<keyword evidence="15" id="KW-0239">DNA-directed DNA polymerase</keyword>
<keyword evidence="10" id="KW-0378">Hydrolase</keyword>
<keyword evidence="9" id="KW-0255">Endonuclease</keyword>
<gene>
    <name evidence="24" type="primary">MPUL0B11260</name>
    <name evidence="24" type="ORF">METSCH_B11260</name>
</gene>
<keyword evidence="5" id="KW-0808">Transferase</keyword>
<evidence type="ECO:0000256" key="16">
    <source>
        <dbReference type="ARBA" id="ARBA00023125"/>
    </source>
</evidence>
<feature type="signal peptide" evidence="22">
    <location>
        <begin position="1"/>
        <end position="21"/>
    </location>
</feature>
<evidence type="ECO:0000256" key="13">
    <source>
        <dbReference type="ARBA" id="ARBA00022908"/>
    </source>
</evidence>
<keyword evidence="3" id="KW-0963">Cytoplasm</keyword>
<keyword evidence="11" id="KW-0460">Magnesium</keyword>
<name>A0A4P6XKN1_9ASCO</name>
<dbReference type="SUPFAM" id="SSF53098">
    <property type="entry name" value="Ribonuclease H-like"/>
    <property type="match status" value="1"/>
</dbReference>
<evidence type="ECO:0000313" key="24">
    <source>
        <dbReference type="EMBL" id="QBM87912.1"/>
    </source>
</evidence>
<accession>A0A4P6XKN1</accession>
<keyword evidence="4" id="KW-0815">Transposition</keyword>
<dbReference type="PANTHER" id="PTHR42648:SF11">
    <property type="entry name" value="TRANSPOSON TY4-P GAG-POL POLYPROTEIN"/>
    <property type="match status" value="1"/>
</dbReference>
<feature type="chain" id="PRO_5020451355" evidence="22">
    <location>
        <begin position="22"/>
        <end position="131"/>
    </location>
</feature>
<evidence type="ECO:0000256" key="14">
    <source>
        <dbReference type="ARBA" id="ARBA00022918"/>
    </source>
</evidence>
<comment type="catalytic activity">
    <reaction evidence="1">
        <text>Endonucleolytic cleavage to 5'-phosphomonoester.</text>
        <dbReference type="EC" id="3.1.26.4"/>
    </reaction>
</comment>
<keyword evidence="25" id="KW-1185">Reference proteome</keyword>
<sequence length="131" mass="14653">MAIRGTFLLLLIDFLSETVYPRLPGSQRPLGVSVIFFEKAHPDLGSSRWPKELRSDNGTEFTKDLLTEFCREHGITGNFTLLYSSYQNGTAERMNRTVLEKTRALLSQGPCPGSFMVGCGSVCRVPYKLDT</sequence>
<evidence type="ECO:0000256" key="9">
    <source>
        <dbReference type="ARBA" id="ARBA00022759"/>
    </source>
</evidence>
<dbReference type="InterPro" id="IPR012337">
    <property type="entry name" value="RNaseH-like_sf"/>
</dbReference>
<dbReference type="GO" id="GO:0003964">
    <property type="term" value="F:RNA-directed DNA polymerase activity"/>
    <property type="evidence" value="ECO:0007669"/>
    <property type="project" value="UniProtKB-KW"/>
</dbReference>
<keyword evidence="16" id="KW-0238">DNA-binding</keyword>
<evidence type="ECO:0000256" key="10">
    <source>
        <dbReference type="ARBA" id="ARBA00022801"/>
    </source>
</evidence>
<dbReference type="AlphaFoldDB" id="A0A4P6XKN1"/>
<evidence type="ECO:0000256" key="20">
    <source>
        <dbReference type="ARBA" id="ARBA00048173"/>
    </source>
</evidence>
<keyword evidence="22" id="KW-0732">Signal</keyword>
<comment type="subcellular location">
    <subcellularLocation>
        <location evidence="2">Cytoplasm</location>
    </subcellularLocation>
</comment>
<evidence type="ECO:0000256" key="3">
    <source>
        <dbReference type="ARBA" id="ARBA00022490"/>
    </source>
</evidence>
<dbReference type="GO" id="GO:0032196">
    <property type="term" value="P:transposition"/>
    <property type="evidence" value="ECO:0007669"/>
    <property type="project" value="UniProtKB-KW"/>
</dbReference>
<dbReference type="Gene3D" id="3.30.420.10">
    <property type="entry name" value="Ribonuclease H-like superfamily/Ribonuclease H"/>
    <property type="match status" value="1"/>
</dbReference>
<evidence type="ECO:0000256" key="21">
    <source>
        <dbReference type="ARBA" id="ARBA00049244"/>
    </source>
</evidence>
<dbReference type="GO" id="GO:0046872">
    <property type="term" value="F:metal ion binding"/>
    <property type="evidence" value="ECO:0007669"/>
    <property type="project" value="UniProtKB-KW"/>
</dbReference>
<dbReference type="Proteomes" id="UP000292447">
    <property type="component" value="Chromosome II"/>
</dbReference>
<evidence type="ECO:0000256" key="6">
    <source>
        <dbReference type="ARBA" id="ARBA00022695"/>
    </source>
</evidence>
<evidence type="ECO:0000256" key="1">
    <source>
        <dbReference type="ARBA" id="ARBA00000077"/>
    </source>
</evidence>
<dbReference type="PANTHER" id="PTHR42648">
    <property type="entry name" value="TRANSPOSASE, PUTATIVE-RELATED"/>
    <property type="match status" value="1"/>
</dbReference>
<dbReference type="GO" id="GO:0005634">
    <property type="term" value="C:nucleus"/>
    <property type="evidence" value="ECO:0007669"/>
    <property type="project" value="UniProtKB-ARBA"/>
</dbReference>
<protein>
    <submittedName>
        <fullName evidence="24">Integrase core domain-containing protein</fullName>
    </submittedName>
</protein>
<reference evidence="25" key="1">
    <citation type="submission" date="2019-03" db="EMBL/GenBank/DDBJ databases">
        <title>Snf2 controls pulcherriminic acid biosynthesis and connects pigmentation and antifungal activity of the yeast Metschnikowia pulcherrima.</title>
        <authorList>
            <person name="Gore-Lloyd D."/>
            <person name="Sumann I."/>
            <person name="Brachmann A.O."/>
            <person name="Schneeberger K."/>
            <person name="Ortiz-Merino R.A."/>
            <person name="Moreno-Beltran M."/>
            <person name="Schlaefli M."/>
            <person name="Kirner P."/>
            <person name="Santos Kron A."/>
            <person name="Wolfe K.H."/>
            <person name="Piel J."/>
            <person name="Ahrens C.H."/>
            <person name="Henk D."/>
            <person name="Freimoser F.M."/>
        </authorList>
    </citation>
    <scope>NUCLEOTIDE SEQUENCE [LARGE SCALE GENOMIC DNA]</scope>
    <source>
        <strain evidence="25">APC 1.2</strain>
    </source>
</reference>
<dbReference type="GO" id="GO:0003723">
    <property type="term" value="F:RNA binding"/>
    <property type="evidence" value="ECO:0007669"/>
    <property type="project" value="UniProtKB-KW"/>
</dbReference>
<keyword evidence="8" id="KW-0479">Metal-binding</keyword>
<evidence type="ECO:0000256" key="7">
    <source>
        <dbReference type="ARBA" id="ARBA00022722"/>
    </source>
</evidence>
<evidence type="ECO:0000256" key="15">
    <source>
        <dbReference type="ARBA" id="ARBA00022932"/>
    </source>
</evidence>
<dbReference type="STRING" id="2163413.A0A4P6XKN1"/>
<comment type="function">
    <text evidence="18">Reverse transcriptase/ribonuclease H (RT) is a multifunctional enzyme that catalyzes the conversion of the retro-elements RNA genome into dsDNA within the VLP. The enzyme displays a DNA polymerase activity that can copy either DNA or RNA templates, and a ribonuclease H (RNase H) activity that cleaves the RNA strand of RNA-DNA heteroduplexes during plus-strand synthesis and hydrolyzes RNA primers. The conversion leads to a linear dsDNA copy of the retrotransposon that includes long terminal repeats (LTRs) at both ends.</text>
</comment>
<dbReference type="GO" id="GO:0006310">
    <property type="term" value="P:DNA recombination"/>
    <property type="evidence" value="ECO:0007669"/>
    <property type="project" value="UniProtKB-KW"/>
</dbReference>
<feature type="domain" description="Integrase catalytic" evidence="23">
    <location>
        <begin position="1"/>
        <end position="131"/>
    </location>
</feature>
<comment type="catalytic activity">
    <reaction evidence="20">
        <text>DNA(n) + a 2'-deoxyribonucleoside 5'-triphosphate = DNA(n+1) + diphosphate</text>
        <dbReference type="Rhea" id="RHEA:22508"/>
        <dbReference type="Rhea" id="RHEA-COMP:17339"/>
        <dbReference type="Rhea" id="RHEA-COMP:17340"/>
        <dbReference type="ChEBI" id="CHEBI:33019"/>
        <dbReference type="ChEBI" id="CHEBI:61560"/>
        <dbReference type="ChEBI" id="CHEBI:173112"/>
        <dbReference type="EC" id="2.7.7.49"/>
    </reaction>
</comment>
<evidence type="ECO:0000256" key="4">
    <source>
        <dbReference type="ARBA" id="ARBA00022578"/>
    </source>
</evidence>